<name>A0A410DXM0_9CLOT</name>
<evidence type="ECO:0000313" key="3">
    <source>
        <dbReference type="Proteomes" id="UP000286268"/>
    </source>
</evidence>
<sequence length="175" mass="20169">MEKLFLAEPSKAYEESFKEYALAYKEANETYYFEKYGKALDNFDEYINNQIKLSKGINIPEGYVTTSTFWLICNQAVVGVVRVRHEELESAGHIGYDIAPCYRKKGYGTEILKLAIEKAKLIGIAEPIVTCNTNNEASRKIIEKNNGKFLGQIFDEEENEYLFKFKILSRYSNNI</sequence>
<dbReference type="EMBL" id="CP025746">
    <property type="protein sequence ID" value="QAA33781.1"/>
    <property type="molecule type" value="Genomic_DNA"/>
</dbReference>
<dbReference type="RefSeq" id="WP_128214503.1">
    <property type="nucleotide sequence ID" value="NZ_CP025746.1"/>
</dbReference>
<evidence type="ECO:0000259" key="1">
    <source>
        <dbReference type="PROSITE" id="PS51186"/>
    </source>
</evidence>
<dbReference type="SUPFAM" id="SSF55729">
    <property type="entry name" value="Acyl-CoA N-acyltransferases (Nat)"/>
    <property type="match status" value="1"/>
</dbReference>
<feature type="domain" description="N-acetyltransferase" evidence="1">
    <location>
        <begin position="10"/>
        <end position="168"/>
    </location>
</feature>
<protein>
    <submittedName>
        <fullName evidence="2">GNAT family N-acetyltransferase</fullName>
    </submittedName>
</protein>
<organism evidence="2 3">
    <name type="scientific">Clostridium manihotivorum</name>
    <dbReference type="NCBI Taxonomy" id="2320868"/>
    <lineage>
        <taxon>Bacteria</taxon>
        <taxon>Bacillati</taxon>
        <taxon>Bacillota</taxon>
        <taxon>Clostridia</taxon>
        <taxon>Eubacteriales</taxon>
        <taxon>Clostridiaceae</taxon>
        <taxon>Clostridium</taxon>
    </lineage>
</organism>
<dbReference type="PANTHER" id="PTHR39173">
    <property type="entry name" value="ACETYLTRANSFERASE"/>
    <property type="match status" value="1"/>
</dbReference>
<dbReference type="InterPro" id="IPR016181">
    <property type="entry name" value="Acyl_CoA_acyltransferase"/>
</dbReference>
<gene>
    <name evidence="2" type="ORF">C1I91_20300</name>
</gene>
<dbReference type="PANTHER" id="PTHR39173:SF1">
    <property type="entry name" value="ACETYLTRANSFERASE"/>
    <property type="match status" value="1"/>
</dbReference>
<keyword evidence="3" id="KW-1185">Reference proteome</keyword>
<dbReference type="InterPro" id="IPR000182">
    <property type="entry name" value="GNAT_dom"/>
</dbReference>
<dbReference type="PROSITE" id="PS51186">
    <property type="entry name" value="GNAT"/>
    <property type="match status" value="1"/>
</dbReference>
<dbReference type="AlphaFoldDB" id="A0A410DXM0"/>
<reference evidence="2 3" key="1">
    <citation type="submission" date="2018-01" db="EMBL/GenBank/DDBJ databases">
        <title>Genome Sequencing and Assembly of Anaerobacter polyendosporus strain CT4.</title>
        <authorList>
            <person name="Tachaapaikoon C."/>
            <person name="Sutheeworapong S."/>
            <person name="Jenjaroenpun P."/>
            <person name="Wongsurawat T."/>
            <person name="Nookeaw I."/>
            <person name="Cheawchanlertfa P."/>
            <person name="Kosugi A."/>
            <person name="Cheevadhanarak S."/>
            <person name="Ratanakhanokchai K."/>
        </authorList>
    </citation>
    <scope>NUCLEOTIDE SEQUENCE [LARGE SCALE GENOMIC DNA]</scope>
    <source>
        <strain evidence="2 3">CT4</strain>
    </source>
</reference>
<keyword evidence="2" id="KW-0808">Transferase</keyword>
<dbReference type="Gene3D" id="3.40.630.30">
    <property type="match status" value="1"/>
</dbReference>
<dbReference type="Proteomes" id="UP000286268">
    <property type="component" value="Chromosome"/>
</dbReference>
<dbReference type="Pfam" id="PF13302">
    <property type="entry name" value="Acetyltransf_3"/>
    <property type="match status" value="1"/>
</dbReference>
<dbReference type="OrthoDB" id="9810615at2"/>
<dbReference type="CDD" id="cd04301">
    <property type="entry name" value="NAT_SF"/>
    <property type="match status" value="1"/>
</dbReference>
<evidence type="ECO:0000313" key="2">
    <source>
        <dbReference type="EMBL" id="QAA33781.1"/>
    </source>
</evidence>
<accession>A0A410DXM0</accession>
<dbReference type="KEGG" id="cmah:C1I91_20300"/>
<proteinExistence type="predicted"/>
<dbReference type="GO" id="GO:0016747">
    <property type="term" value="F:acyltransferase activity, transferring groups other than amino-acyl groups"/>
    <property type="evidence" value="ECO:0007669"/>
    <property type="project" value="InterPro"/>
</dbReference>